<feature type="transmembrane region" description="Helical" evidence="5">
    <location>
        <begin position="120"/>
        <end position="145"/>
    </location>
</feature>
<dbReference type="Pfam" id="PF00015">
    <property type="entry name" value="MCPsignal"/>
    <property type="match status" value="1"/>
</dbReference>
<dbReference type="RefSeq" id="WP_155083553.1">
    <property type="nucleotide sequence ID" value="NZ_WMIA01000006.1"/>
</dbReference>
<keyword evidence="1 3" id="KW-0807">Transducer</keyword>
<evidence type="ECO:0000313" key="9">
    <source>
        <dbReference type="Proteomes" id="UP000437131"/>
    </source>
</evidence>
<dbReference type="PANTHER" id="PTHR32089">
    <property type="entry name" value="METHYL-ACCEPTING CHEMOTAXIS PROTEIN MCPB"/>
    <property type="match status" value="1"/>
</dbReference>
<name>A0A844GXE7_9CHRO</name>
<dbReference type="AlphaFoldDB" id="A0A844GXE7"/>
<dbReference type="Proteomes" id="UP000437131">
    <property type="component" value="Unassembled WGS sequence"/>
</dbReference>
<dbReference type="GO" id="GO:0007165">
    <property type="term" value="P:signal transduction"/>
    <property type="evidence" value="ECO:0007669"/>
    <property type="project" value="UniProtKB-KW"/>
</dbReference>
<dbReference type="Gene3D" id="1.10.287.950">
    <property type="entry name" value="Methyl-accepting chemotaxis protein"/>
    <property type="match status" value="1"/>
</dbReference>
<dbReference type="SMART" id="SM00304">
    <property type="entry name" value="HAMP"/>
    <property type="match status" value="2"/>
</dbReference>
<dbReference type="SUPFAM" id="SSF158472">
    <property type="entry name" value="HAMP domain-like"/>
    <property type="match status" value="1"/>
</dbReference>
<evidence type="ECO:0000259" key="7">
    <source>
        <dbReference type="PROSITE" id="PS50885"/>
    </source>
</evidence>
<keyword evidence="5" id="KW-1133">Transmembrane helix</keyword>
<dbReference type="PROSITE" id="PS50111">
    <property type="entry name" value="CHEMOTAXIS_TRANSDUC_2"/>
    <property type="match status" value="1"/>
</dbReference>
<comment type="similarity">
    <text evidence="2">Belongs to the methyl-accepting chemotaxis (MCP) protein family.</text>
</comment>
<evidence type="ECO:0000256" key="5">
    <source>
        <dbReference type="SAM" id="Phobius"/>
    </source>
</evidence>
<feature type="domain" description="HAMP" evidence="7">
    <location>
        <begin position="450"/>
        <end position="502"/>
    </location>
</feature>
<keyword evidence="5" id="KW-0812">Transmembrane</keyword>
<accession>A0A844GXE7</accession>
<protein>
    <submittedName>
        <fullName evidence="8">HAMP domain-containing protein</fullName>
    </submittedName>
</protein>
<evidence type="ECO:0000256" key="2">
    <source>
        <dbReference type="ARBA" id="ARBA00029447"/>
    </source>
</evidence>
<dbReference type="InterPro" id="IPR004089">
    <property type="entry name" value="MCPsignal_dom"/>
</dbReference>
<comment type="caution">
    <text evidence="8">The sequence shown here is derived from an EMBL/GenBank/DDBJ whole genome shotgun (WGS) entry which is preliminary data.</text>
</comment>
<dbReference type="CDD" id="cd06225">
    <property type="entry name" value="HAMP"/>
    <property type="match status" value="1"/>
</dbReference>
<dbReference type="InterPro" id="IPR011990">
    <property type="entry name" value="TPR-like_helical_dom_sf"/>
</dbReference>
<dbReference type="InterPro" id="IPR003660">
    <property type="entry name" value="HAMP_dom"/>
</dbReference>
<reference evidence="8 9" key="1">
    <citation type="submission" date="2019-11" db="EMBL/GenBank/DDBJ databases">
        <title>Isolation of a new High Light Tolerant Cyanobacteria.</title>
        <authorList>
            <person name="Dobson Z."/>
            <person name="Vaughn N."/>
            <person name="Vaughn M."/>
            <person name="Fromme P."/>
            <person name="Mazor Y."/>
        </authorList>
    </citation>
    <scope>NUCLEOTIDE SEQUENCE [LARGE SCALE GENOMIC DNA]</scope>
    <source>
        <strain evidence="8 9">0216</strain>
    </source>
</reference>
<gene>
    <name evidence="8" type="ORF">GGC33_06975</name>
</gene>
<dbReference type="GO" id="GO:0016020">
    <property type="term" value="C:membrane"/>
    <property type="evidence" value="ECO:0007669"/>
    <property type="project" value="InterPro"/>
</dbReference>
<evidence type="ECO:0000259" key="6">
    <source>
        <dbReference type="PROSITE" id="PS50111"/>
    </source>
</evidence>
<evidence type="ECO:0000256" key="3">
    <source>
        <dbReference type="PROSITE-ProRule" id="PRU00284"/>
    </source>
</evidence>
<organism evidence="8 9">
    <name type="scientific">Cyanobacterium aponinum 0216</name>
    <dbReference type="NCBI Taxonomy" id="2676140"/>
    <lineage>
        <taxon>Bacteria</taxon>
        <taxon>Bacillati</taxon>
        <taxon>Cyanobacteriota</taxon>
        <taxon>Cyanophyceae</taxon>
        <taxon>Oscillatoriophycideae</taxon>
        <taxon>Chroococcales</taxon>
        <taxon>Geminocystaceae</taxon>
        <taxon>Cyanobacterium</taxon>
    </lineage>
</organism>
<dbReference type="PROSITE" id="PS50885">
    <property type="entry name" value="HAMP"/>
    <property type="match status" value="2"/>
</dbReference>
<dbReference type="SUPFAM" id="SSF58104">
    <property type="entry name" value="Methyl-accepting chemotaxis protein (MCP) signaling domain"/>
    <property type="match status" value="1"/>
</dbReference>
<keyword evidence="5" id="KW-0472">Membrane</keyword>
<evidence type="ECO:0000256" key="1">
    <source>
        <dbReference type="ARBA" id="ARBA00023224"/>
    </source>
</evidence>
<dbReference type="EMBL" id="WMIA01000006">
    <property type="protein sequence ID" value="MTF38666.1"/>
    <property type="molecule type" value="Genomic_DNA"/>
</dbReference>
<feature type="domain" description="Methyl-accepting transducer" evidence="6">
    <location>
        <begin position="579"/>
        <end position="815"/>
    </location>
</feature>
<dbReference type="PANTHER" id="PTHR32089:SF114">
    <property type="entry name" value="METHYL-ACCEPTING CHEMOTAXIS PROTEIN MCPB"/>
    <property type="match status" value="1"/>
</dbReference>
<dbReference type="SUPFAM" id="SSF48452">
    <property type="entry name" value="TPR-like"/>
    <property type="match status" value="1"/>
</dbReference>
<sequence>MANLQEQKTKTKEFSDNIINLQKKVQENPQDLIAKLNLATAFQQEKYYNEAVAVYEQIIEQDNEEVFAESAKVAIAEIQKEQLTKEDIVLDKDKKEKKVKKKKVNLWQRLVNLPIAYKQFIALFISSSISVFGVVLAGRLITVVLGRSQLENQSIAELAVSVINYNSRISEMESGFRGQSDNIAIIEAARNYQQNGQVPSNLRDTVRQILRNETNARQIEYATLIGLDKRIIVNANDDRRGEIFDPKNLVSEVVQFPRRMQTNAIIPWAEIEKEKPPLPSSISDQDVLVNFSFTPVTDPQSQQVIAILMAGEIVNGKTLFLKRTLDAVGGGYGAIYMFNNGRFELVTSGLQEAGSDEFQNNIPLPDLNLIQTAETGVGGNIFDRLLIENQWFTVAVKALPNFRGEEIAFVVRGTPEVQLQRLLSQSLTYQILAGVASLIVAIILAIIFGRALTKPIQRLQKSAQRIGKGDRNVRAEITSEDEVGQLAKTFNEMAERIEDYTEAIEDIAQQREKEAQFQKQQRENLQKNVINLLLDIEEASKGNLTVQAEVVSGEVGSIADAFNSTLNNLQRLVQQVVTSANQVHETALANGQSVSHLAQNSSKQDMSIQAIGASIAEIAQESEKISESTQNAASISRESRLTAQEGEKIIDETVNSIYQIRQTVADTAKKAKRLADSSQEISKIVSIISSISEKTNLLAFNASIEAARAGENGQGFRVVADEVRRLAEQVTFSTQEIEQLVVTIQEETSEMMRMMEESTTQVVTGTKLVKDTKETLQKLAQISNDIDNLLESIANSITEQKNTSQKVNEKMREVATVTTETAQEANQVSESLQELVKVAMEMQQSASRFQVN</sequence>
<dbReference type="Gene3D" id="6.10.340.10">
    <property type="match status" value="1"/>
</dbReference>
<dbReference type="Pfam" id="PF00672">
    <property type="entry name" value="HAMP"/>
    <property type="match status" value="1"/>
</dbReference>
<proteinExistence type="inferred from homology"/>
<feature type="transmembrane region" description="Helical" evidence="5">
    <location>
        <begin position="427"/>
        <end position="452"/>
    </location>
</feature>
<evidence type="ECO:0000256" key="4">
    <source>
        <dbReference type="SAM" id="Coils"/>
    </source>
</evidence>
<dbReference type="SMART" id="SM00283">
    <property type="entry name" value="MA"/>
    <property type="match status" value="1"/>
</dbReference>
<evidence type="ECO:0000313" key="8">
    <source>
        <dbReference type="EMBL" id="MTF38666.1"/>
    </source>
</evidence>
<feature type="coiled-coil region" evidence="4">
    <location>
        <begin position="490"/>
        <end position="535"/>
    </location>
</feature>
<feature type="domain" description="HAMP" evidence="7">
    <location>
        <begin position="523"/>
        <end position="574"/>
    </location>
</feature>
<keyword evidence="4" id="KW-0175">Coiled coil</keyword>
<dbReference type="Gene3D" id="1.25.40.10">
    <property type="entry name" value="Tetratricopeptide repeat domain"/>
    <property type="match status" value="1"/>
</dbReference>